<dbReference type="PANTHER" id="PTHR44936:SF10">
    <property type="entry name" value="SENSOR PROTEIN RSTB"/>
    <property type="match status" value="1"/>
</dbReference>
<evidence type="ECO:0000256" key="5">
    <source>
        <dbReference type="ARBA" id="ARBA00022553"/>
    </source>
</evidence>
<evidence type="ECO:0000256" key="10">
    <source>
        <dbReference type="SAM" id="Phobius"/>
    </source>
</evidence>
<dbReference type="PRINTS" id="PR00344">
    <property type="entry name" value="BCTRLSENSOR"/>
</dbReference>
<evidence type="ECO:0000256" key="1">
    <source>
        <dbReference type="ARBA" id="ARBA00000085"/>
    </source>
</evidence>
<keyword evidence="9" id="KW-0067">ATP-binding</keyword>
<dbReference type="RefSeq" id="WP_004871306.1">
    <property type="nucleotide sequence ID" value="NZ_CP005986.1"/>
</dbReference>
<proteinExistence type="predicted"/>
<dbReference type="InterPro" id="IPR003661">
    <property type="entry name" value="HisK_dim/P_dom"/>
</dbReference>
<dbReference type="KEGG" id="acz:Acaty_c0933"/>
<dbReference type="InterPro" id="IPR004358">
    <property type="entry name" value="Sig_transdc_His_kin-like_C"/>
</dbReference>
<dbReference type="SMART" id="SM00388">
    <property type="entry name" value="HisKA"/>
    <property type="match status" value="1"/>
</dbReference>
<dbReference type="InterPro" id="IPR050980">
    <property type="entry name" value="2C_sensor_his_kinase"/>
</dbReference>
<evidence type="ECO:0000256" key="9">
    <source>
        <dbReference type="ARBA" id="ARBA00022840"/>
    </source>
</evidence>
<evidence type="ECO:0000256" key="7">
    <source>
        <dbReference type="ARBA" id="ARBA00022741"/>
    </source>
</evidence>
<dbReference type="InterPro" id="IPR005467">
    <property type="entry name" value="His_kinase_dom"/>
</dbReference>
<keyword evidence="5" id="KW-0597">Phosphoprotein</keyword>
<keyword evidence="10" id="KW-0472">Membrane</keyword>
<dbReference type="GeneID" id="92930962"/>
<dbReference type="Gene3D" id="1.10.287.130">
    <property type="match status" value="1"/>
</dbReference>
<dbReference type="InterPro" id="IPR038421">
    <property type="entry name" value="RisS_PPD_sf"/>
</dbReference>
<organism evidence="13 14">
    <name type="scientific">Acidithiobacillus caldus (strain ATCC 51756 / DSM 8584 / KU)</name>
    <dbReference type="NCBI Taxonomy" id="637389"/>
    <lineage>
        <taxon>Bacteria</taxon>
        <taxon>Pseudomonadati</taxon>
        <taxon>Pseudomonadota</taxon>
        <taxon>Acidithiobacillia</taxon>
        <taxon>Acidithiobacillales</taxon>
        <taxon>Acidithiobacillaceae</taxon>
        <taxon>Acidithiobacillus</taxon>
    </lineage>
</organism>
<reference evidence="13 14" key="1">
    <citation type="journal article" date="2009" name="J. Bacteriol.">
        <title>Draft genome sequence of the extremely acidophilic bacterium Acidithiobacillus caldus ATCC 51756 reveals metabolic versatility in the genus Acidithiobacillus.</title>
        <authorList>
            <person name="Valdes J."/>
            <person name="Quatrini R."/>
            <person name="Hallberg K."/>
            <person name="Dopson M."/>
            <person name="Valenzuela P.D."/>
            <person name="Holmes D.S."/>
        </authorList>
    </citation>
    <scope>NUCLEOTIDE SEQUENCE [LARGE SCALE GENOMIC DNA]</scope>
    <source>
        <strain evidence="14">ATCC 51756 / DSM 8584 / KU</strain>
    </source>
</reference>
<comment type="catalytic activity">
    <reaction evidence="1">
        <text>ATP + protein L-histidine = ADP + protein N-phospho-L-histidine.</text>
        <dbReference type="EC" id="2.7.13.3"/>
    </reaction>
</comment>
<evidence type="ECO:0000313" key="14">
    <source>
        <dbReference type="Proteomes" id="UP000005522"/>
    </source>
</evidence>
<dbReference type="InterPro" id="IPR003660">
    <property type="entry name" value="HAMP_dom"/>
</dbReference>
<keyword evidence="6" id="KW-0808">Transferase</keyword>
<feature type="transmembrane region" description="Helical" evidence="10">
    <location>
        <begin position="151"/>
        <end position="174"/>
    </location>
</feature>
<dbReference type="PROSITE" id="PS50885">
    <property type="entry name" value="HAMP"/>
    <property type="match status" value="1"/>
</dbReference>
<accession>A0A059ZPH3</accession>
<keyword evidence="10" id="KW-0812">Transmembrane</keyword>
<dbReference type="PROSITE" id="PS50109">
    <property type="entry name" value="HIS_KIN"/>
    <property type="match status" value="1"/>
</dbReference>
<evidence type="ECO:0000256" key="2">
    <source>
        <dbReference type="ARBA" id="ARBA00004651"/>
    </source>
</evidence>
<keyword evidence="4" id="KW-1003">Cell membrane</keyword>
<dbReference type="InterPro" id="IPR036097">
    <property type="entry name" value="HisK_dim/P_sf"/>
</dbReference>
<comment type="subcellular location">
    <subcellularLocation>
        <location evidence="2">Cell membrane</location>
        <topology evidence="2">Multi-pass membrane protein</topology>
    </subcellularLocation>
</comment>
<protein>
    <recommendedName>
        <fullName evidence="3">histidine kinase</fullName>
        <ecNumber evidence="3">2.7.13.3</ecNumber>
    </recommendedName>
</protein>
<dbReference type="SUPFAM" id="SSF47384">
    <property type="entry name" value="Homodimeric domain of signal transducing histidine kinase"/>
    <property type="match status" value="1"/>
</dbReference>
<dbReference type="Gene3D" id="3.30.450.300">
    <property type="entry name" value="Sensor histidine kinase RisS, periplasmic domain"/>
    <property type="match status" value="1"/>
</dbReference>
<dbReference type="Pfam" id="PF00512">
    <property type="entry name" value="HisKA"/>
    <property type="match status" value="1"/>
</dbReference>
<evidence type="ECO:0000259" key="12">
    <source>
        <dbReference type="PROSITE" id="PS50885"/>
    </source>
</evidence>
<dbReference type="CDD" id="cd00082">
    <property type="entry name" value="HisKA"/>
    <property type="match status" value="1"/>
</dbReference>
<feature type="domain" description="Histidine kinase" evidence="11">
    <location>
        <begin position="234"/>
        <end position="434"/>
    </location>
</feature>
<keyword evidence="8 13" id="KW-0418">Kinase</keyword>
<dbReference type="EMBL" id="CP005986">
    <property type="protein sequence ID" value="AIA54809.1"/>
    <property type="molecule type" value="Genomic_DNA"/>
</dbReference>
<sequence length="434" mass="48416">MRWLRGRSLFAQTAWTLGLGIVVLQTFSLLAVVFTVLYPLAQRSAEDLAGLLIISAQTYERLPLPERGNFARSLRQDNGIVIGLPPRELSLGEAHGHLYGRLLSRILSLRLQQRIPVYTVDRPVPTLWVRIPGKQGAVWLHFDRRRLASSLPLATIVILLLSTLALLILSIILVRRVIRPLAVLADALRRSWKAPLPELPPGGPREFADLLEIFANMRTRLKAMIDHQSLLLVGVSHDLRSPLARLRMAWELLPASTPSKLRDGMLQDMERMGELLSQSLSLGRGLTARVADLDLIALLHEVRADFERAGGRWQEDLPRRYPFRGDYDALRRLLNNILDNARRYGGGQVRVRLLRGGGRGLLRICDSGPGVPEADLEKLFEPFYRGDDARGHEEGSGLGLAIARQLAEAQDMTLRLYNASPTGGLCVELAWPVG</sequence>
<dbReference type="Pfam" id="PF02518">
    <property type="entry name" value="HATPase_c"/>
    <property type="match status" value="1"/>
</dbReference>
<dbReference type="InterPro" id="IPR036890">
    <property type="entry name" value="HATPase_C_sf"/>
</dbReference>
<dbReference type="AlphaFoldDB" id="A0A059ZPH3"/>
<dbReference type="SMART" id="SM00387">
    <property type="entry name" value="HATPase_c"/>
    <property type="match status" value="1"/>
</dbReference>
<dbReference type="GO" id="GO:0000155">
    <property type="term" value="F:phosphorelay sensor kinase activity"/>
    <property type="evidence" value="ECO:0007669"/>
    <property type="project" value="InterPro"/>
</dbReference>
<dbReference type="PANTHER" id="PTHR44936">
    <property type="entry name" value="SENSOR PROTEIN CREC"/>
    <property type="match status" value="1"/>
</dbReference>
<dbReference type="Gene3D" id="3.30.565.10">
    <property type="entry name" value="Histidine kinase-like ATPase, C-terminal domain"/>
    <property type="match status" value="1"/>
</dbReference>
<feature type="transmembrane region" description="Helical" evidence="10">
    <location>
        <begin position="15"/>
        <end position="38"/>
    </location>
</feature>
<name>A0A059ZPH3_ACICK</name>
<dbReference type="GO" id="GO:0005886">
    <property type="term" value="C:plasma membrane"/>
    <property type="evidence" value="ECO:0007669"/>
    <property type="project" value="UniProtKB-SubCell"/>
</dbReference>
<dbReference type="eggNOG" id="COG2205">
    <property type="taxonomic scope" value="Bacteria"/>
</dbReference>
<dbReference type="CDD" id="cd00075">
    <property type="entry name" value="HATPase"/>
    <property type="match status" value="1"/>
</dbReference>
<evidence type="ECO:0000256" key="6">
    <source>
        <dbReference type="ARBA" id="ARBA00022679"/>
    </source>
</evidence>
<dbReference type="EC" id="2.7.13.3" evidence="3"/>
<dbReference type="HOGENOM" id="CLU_000445_89_27_6"/>
<evidence type="ECO:0000256" key="4">
    <source>
        <dbReference type="ARBA" id="ARBA00022475"/>
    </source>
</evidence>
<dbReference type="GO" id="GO:0005524">
    <property type="term" value="F:ATP binding"/>
    <property type="evidence" value="ECO:0007669"/>
    <property type="project" value="UniProtKB-KW"/>
</dbReference>
<dbReference type="SUPFAM" id="SSF55874">
    <property type="entry name" value="ATPase domain of HSP90 chaperone/DNA topoisomerase II/histidine kinase"/>
    <property type="match status" value="1"/>
</dbReference>
<keyword evidence="7" id="KW-0547">Nucleotide-binding</keyword>
<gene>
    <name evidence="13" type="ORF">Acaty_c0933</name>
</gene>
<keyword evidence="10" id="KW-1133">Transmembrane helix</keyword>
<feature type="domain" description="HAMP" evidence="12">
    <location>
        <begin position="175"/>
        <end position="226"/>
    </location>
</feature>
<dbReference type="InterPro" id="IPR003594">
    <property type="entry name" value="HATPase_dom"/>
</dbReference>
<evidence type="ECO:0000313" key="13">
    <source>
        <dbReference type="EMBL" id="AIA54809.1"/>
    </source>
</evidence>
<evidence type="ECO:0000259" key="11">
    <source>
        <dbReference type="PROSITE" id="PS50109"/>
    </source>
</evidence>
<dbReference type="Proteomes" id="UP000005522">
    <property type="component" value="Chromosome"/>
</dbReference>
<evidence type="ECO:0000256" key="3">
    <source>
        <dbReference type="ARBA" id="ARBA00012438"/>
    </source>
</evidence>
<evidence type="ECO:0000256" key="8">
    <source>
        <dbReference type="ARBA" id="ARBA00022777"/>
    </source>
</evidence>